<evidence type="ECO:0000313" key="3">
    <source>
        <dbReference type="Proteomes" id="UP001205998"/>
    </source>
</evidence>
<evidence type="ECO:0000256" key="1">
    <source>
        <dbReference type="SAM" id="MobiDB-lite"/>
    </source>
</evidence>
<feature type="non-terminal residue" evidence="2">
    <location>
        <position position="1"/>
    </location>
</feature>
<name>A0AAD5FUD2_SILAS</name>
<feature type="compositionally biased region" description="Pro residues" evidence="1">
    <location>
        <begin position="341"/>
        <end position="350"/>
    </location>
</feature>
<organism evidence="2 3">
    <name type="scientific">Silurus asotus</name>
    <name type="common">Amur catfish</name>
    <name type="synonym">Parasilurus asotus</name>
    <dbReference type="NCBI Taxonomy" id="30991"/>
    <lineage>
        <taxon>Eukaryota</taxon>
        <taxon>Metazoa</taxon>
        <taxon>Chordata</taxon>
        <taxon>Craniata</taxon>
        <taxon>Vertebrata</taxon>
        <taxon>Euteleostomi</taxon>
        <taxon>Actinopterygii</taxon>
        <taxon>Neopterygii</taxon>
        <taxon>Teleostei</taxon>
        <taxon>Ostariophysi</taxon>
        <taxon>Siluriformes</taxon>
        <taxon>Siluridae</taxon>
        <taxon>Silurus</taxon>
    </lineage>
</organism>
<gene>
    <name evidence="2" type="ORF">C0J50_8203</name>
</gene>
<dbReference type="Proteomes" id="UP001205998">
    <property type="component" value="Unassembled WGS sequence"/>
</dbReference>
<feature type="compositionally biased region" description="Polar residues" evidence="1">
    <location>
        <begin position="385"/>
        <end position="394"/>
    </location>
</feature>
<reference evidence="2" key="1">
    <citation type="submission" date="2018-07" db="EMBL/GenBank/DDBJ databases">
        <title>Comparative genomics of catfishes provides insights into carnivory and benthic adaptation.</title>
        <authorList>
            <person name="Zhang Y."/>
            <person name="Wang D."/>
            <person name="Peng Z."/>
            <person name="Zheng S."/>
            <person name="Shao F."/>
            <person name="Tao W."/>
        </authorList>
    </citation>
    <scope>NUCLEOTIDE SEQUENCE</scope>
    <source>
        <strain evidence="2">Chongqing</strain>
    </source>
</reference>
<comment type="caution">
    <text evidence="2">The sequence shown here is derived from an EMBL/GenBank/DDBJ whole genome shotgun (WGS) entry which is preliminary data.</text>
</comment>
<dbReference type="Gene3D" id="1.10.287.3160">
    <property type="match status" value="1"/>
</dbReference>
<dbReference type="AlphaFoldDB" id="A0AAD5FUD2"/>
<feature type="non-terminal residue" evidence="2">
    <location>
        <position position="416"/>
    </location>
</feature>
<keyword evidence="3" id="KW-1185">Reference proteome</keyword>
<sequence>ASQAQCSWGEFMDEVSPVLPSLFESHSLLDNKGVEEEDDGVANFLEENLEDDEEDAILPPDLLSRPGSATGPSPVPGELDLVEVCRRAAKKLFIEWPSQQVHSDDERDLYDGKRLPSRTSPVKQLIPAVPACVTEMRRFWDKPFSHRVPVKGFSRLEVHDMEALGMCNPPPPLELSVASHLHPNRRAALSSSSPSLPGRTERLSASLFQKIYRSSALAVRALNATSMLTAYQAELMEEMGKQIDAGSPVSALWEEICVIADLNLRSSREAVQSCGRSMGLALVGERALWLGLTGLSEREKVEFLDAPIEPKALFGAAVANMRQQCDLRKKDGEAFEACLPRKPPARPPQPALSYFAPASRERQPGFRAPGQPPPHQSMRGEARQKQPQPRNKTSFAAAAARHRPADPQGGKKRRAT</sequence>
<proteinExistence type="predicted"/>
<protein>
    <submittedName>
        <fullName evidence="2">Uncharacterized protein</fullName>
    </submittedName>
</protein>
<dbReference type="EMBL" id="MU539474">
    <property type="protein sequence ID" value="KAI5629051.1"/>
    <property type="molecule type" value="Genomic_DNA"/>
</dbReference>
<accession>A0AAD5FUD2</accession>
<feature type="region of interest" description="Disordered" evidence="1">
    <location>
        <begin position="339"/>
        <end position="416"/>
    </location>
</feature>
<evidence type="ECO:0000313" key="2">
    <source>
        <dbReference type="EMBL" id="KAI5629051.1"/>
    </source>
</evidence>